<gene>
    <name evidence="1" type="ordered locus">Mhar_0210</name>
</gene>
<dbReference type="EMBL" id="CP003117">
    <property type="protein sequence ID" value="AET63601.1"/>
    <property type="molecule type" value="Genomic_DNA"/>
</dbReference>
<sequence length="134" mass="15153">MLLKFYCDYMRRNLWIGAAAVLMLLSLPAAFAQSCDWTGTWETNWGEMELQQHGNNTVTGTYTHDNGRISGTILGDVLIGTWSEDAQEDPYMPPYNAGEVEFTISDDCSSFDGRWRYGSSGEWGSWSGTRIMER</sequence>
<dbReference type="Proteomes" id="UP000005877">
    <property type="component" value="Chromosome"/>
</dbReference>
<dbReference type="PROSITE" id="PS51257">
    <property type="entry name" value="PROKAR_LIPOPROTEIN"/>
    <property type="match status" value="1"/>
</dbReference>
<accession>G7WL47</accession>
<dbReference type="HOGENOM" id="CLU_2060372_0_0_2"/>
<proteinExistence type="predicted"/>
<evidence type="ECO:0000313" key="2">
    <source>
        <dbReference type="Proteomes" id="UP000005877"/>
    </source>
</evidence>
<dbReference type="KEGG" id="mhi:Mhar_0210"/>
<reference evidence="1 2" key="1">
    <citation type="journal article" date="2012" name="PLoS ONE">
        <title>The genome characteristics and predicted function of methyl-group oxidation pathway in the obligate aceticlastic methanogens, Methanosaeta spp.</title>
        <authorList>
            <person name="Zhu J."/>
            <person name="Zheng H."/>
            <person name="Ai G."/>
            <person name="Zhang G."/>
            <person name="Liu D."/>
            <person name="Liu X."/>
            <person name="Dong X."/>
        </authorList>
    </citation>
    <scope>NUCLEOTIDE SEQUENCE [LARGE SCALE GENOMIC DNA]</scope>
    <source>
        <strain evidence="1 2">6Ac</strain>
    </source>
</reference>
<dbReference type="STRING" id="1110509.Mhar_0210"/>
<name>G7WL47_METH6</name>
<evidence type="ECO:0000313" key="1">
    <source>
        <dbReference type="EMBL" id="AET63601.1"/>
    </source>
</evidence>
<organism evidence="1 2">
    <name type="scientific">Methanothrix harundinacea (strain 6Ac)</name>
    <name type="common">Methanosaeta harundinacea</name>
    <dbReference type="NCBI Taxonomy" id="1110509"/>
    <lineage>
        <taxon>Archaea</taxon>
        <taxon>Methanobacteriati</taxon>
        <taxon>Methanobacteriota</taxon>
        <taxon>Stenosarchaea group</taxon>
        <taxon>Methanomicrobia</taxon>
        <taxon>Methanotrichales</taxon>
        <taxon>Methanotrichaceae</taxon>
        <taxon>Methanothrix</taxon>
    </lineage>
</organism>
<keyword evidence="2" id="KW-1185">Reference proteome</keyword>
<protein>
    <submittedName>
        <fullName evidence="1">Uncharacterized protein</fullName>
    </submittedName>
</protein>
<dbReference type="AlphaFoldDB" id="G7WL47"/>